<feature type="binding site" evidence="1">
    <location>
        <position position="1009"/>
    </location>
    <ligand>
        <name>2-oxoglutarate</name>
        <dbReference type="ChEBI" id="CHEBI:16810"/>
    </ligand>
</feature>
<feature type="compositionally biased region" description="Low complexity" evidence="2">
    <location>
        <begin position="97"/>
        <end position="114"/>
    </location>
</feature>
<dbReference type="AlphaFoldDB" id="A0A1Y2G2R2"/>
<dbReference type="InParanoid" id="A0A1Y2G2R2"/>
<dbReference type="InterPro" id="IPR032852">
    <property type="entry name" value="ALKBH2"/>
</dbReference>
<keyword evidence="5" id="KW-1185">Reference proteome</keyword>
<dbReference type="InterPro" id="IPR027450">
    <property type="entry name" value="AlkB-like"/>
</dbReference>
<reference evidence="4 5" key="1">
    <citation type="submission" date="2016-07" db="EMBL/GenBank/DDBJ databases">
        <title>Pervasive Adenine N6-methylation of Active Genes in Fungi.</title>
        <authorList>
            <consortium name="DOE Joint Genome Institute"/>
            <person name="Mondo S.J."/>
            <person name="Dannebaum R.O."/>
            <person name="Kuo R.C."/>
            <person name="Labutti K."/>
            <person name="Haridas S."/>
            <person name="Kuo A."/>
            <person name="Salamov A."/>
            <person name="Ahrendt S.R."/>
            <person name="Lipzen A."/>
            <person name="Sullivan W."/>
            <person name="Andreopoulos W.B."/>
            <person name="Clum A."/>
            <person name="Lindquist E."/>
            <person name="Daum C."/>
            <person name="Ramamoorthy G.K."/>
            <person name="Gryganskyi A."/>
            <person name="Culley D."/>
            <person name="Magnuson J.K."/>
            <person name="James T.Y."/>
            <person name="O'Malley M.A."/>
            <person name="Stajich J.E."/>
            <person name="Spatafora J.W."/>
            <person name="Visel A."/>
            <person name="Grigoriev I.V."/>
        </authorList>
    </citation>
    <scope>NUCLEOTIDE SEQUENCE [LARGE SCALE GENOMIC DNA]</scope>
    <source>
        <strain evidence="4 5">62-1032</strain>
    </source>
</reference>
<feature type="compositionally biased region" description="Polar residues" evidence="2">
    <location>
        <begin position="179"/>
        <end position="192"/>
    </location>
</feature>
<feature type="compositionally biased region" description="Low complexity" evidence="2">
    <location>
        <begin position="377"/>
        <end position="409"/>
    </location>
</feature>
<dbReference type="Gene3D" id="2.60.120.590">
    <property type="entry name" value="Alpha-ketoglutarate-dependent dioxygenase AlkB-like"/>
    <property type="match status" value="1"/>
</dbReference>
<dbReference type="Pfam" id="PF13532">
    <property type="entry name" value="2OG-FeII_Oxy_2"/>
    <property type="match status" value="1"/>
</dbReference>
<feature type="region of interest" description="Disordered" evidence="2">
    <location>
        <begin position="258"/>
        <end position="295"/>
    </location>
</feature>
<dbReference type="GO" id="GO:0051747">
    <property type="term" value="F:cytosine C-5 DNA demethylase activity"/>
    <property type="evidence" value="ECO:0007669"/>
    <property type="project" value="TreeGrafter"/>
</dbReference>
<feature type="region of interest" description="Disordered" evidence="2">
    <location>
        <begin position="351"/>
        <end position="448"/>
    </location>
</feature>
<evidence type="ECO:0000256" key="1">
    <source>
        <dbReference type="PIRSR" id="PIRSR632852-1"/>
    </source>
</evidence>
<feature type="region of interest" description="Disordered" evidence="2">
    <location>
        <begin position="174"/>
        <end position="246"/>
    </location>
</feature>
<dbReference type="SUPFAM" id="SSF51197">
    <property type="entry name" value="Clavaminate synthase-like"/>
    <property type="match status" value="1"/>
</dbReference>
<dbReference type="GO" id="GO:0035516">
    <property type="term" value="F:broad specificity oxidative DNA demethylase activity"/>
    <property type="evidence" value="ECO:0007669"/>
    <property type="project" value="TreeGrafter"/>
</dbReference>
<evidence type="ECO:0000256" key="2">
    <source>
        <dbReference type="SAM" id="MobiDB-lite"/>
    </source>
</evidence>
<feature type="region of interest" description="Disordered" evidence="2">
    <location>
        <begin position="1041"/>
        <end position="1067"/>
    </location>
</feature>
<feature type="compositionally biased region" description="Basic residues" evidence="2">
    <location>
        <begin position="1044"/>
        <end position="1053"/>
    </location>
</feature>
<dbReference type="STRING" id="106004.A0A1Y2G2R2"/>
<comment type="caution">
    <text evidence="4">The sequence shown here is derived from an EMBL/GenBank/DDBJ whole genome shotgun (WGS) entry which is preliminary data.</text>
</comment>
<dbReference type="InterPro" id="IPR037151">
    <property type="entry name" value="AlkB-like_sf"/>
</dbReference>
<feature type="binding site" evidence="1">
    <location>
        <position position="1018"/>
    </location>
    <ligand>
        <name>2-oxoglutarate</name>
        <dbReference type="ChEBI" id="CHEBI:16810"/>
    </ligand>
</feature>
<evidence type="ECO:0000313" key="5">
    <source>
        <dbReference type="Proteomes" id="UP000193467"/>
    </source>
</evidence>
<feature type="region of interest" description="Disordered" evidence="2">
    <location>
        <begin position="1112"/>
        <end position="1172"/>
    </location>
</feature>
<accession>A0A1Y2G2R2</accession>
<evidence type="ECO:0000313" key="4">
    <source>
        <dbReference type="EMBL" id="ORY91658.1"/>
    </source>
</evidence>
<dbReference type="GO" id="GO:0008198">
    <property type="term" value="F:ferrous iron binding"/>
    <property type="evidence" value="ECO:0007669"/>
    <property type="project" value="TreeGrafter"/>
</dbReference>
<feature type="compositionally biased region" description="Polar residues" evidence="2">
    <location>
        <begin position="367"/>
        <end position="376"/>
    </location>
</feature>
<organism evidence="4 5">
    <name type="scientific">Leucosporidium creatinivorum</name>
    <dbReference type="NCBI Taxonomy" id="106004"/>
    <lineage>
        <taxon>Eukaryota</taxon>
        <taxon>Fungi</taxon>
        <taxon>Dikarya</taxon>
        <taxon>Basidiomycota</taxon>
        <taxon>Pucciniomycotina</taxon>
        <taxon>Microbotryomycetes</taxon>
        <taxon>Leucosporidiales</taxon>
        <taxon>Leucosporidium</taxon>
    </lineage>
</organism>
<gene>
    <name evidence="4" type="ORF">BCR35DRAFT_298907</name>
</gene>
<dbReference type="GO" id="GO:0006307">
    <property type="term" value="P:DNA alkylation repair"/>
    <property type="evidence" value="ECO:0007669"/>
    <property type="project" value="TreeGrafter"/>
</dbReference>
<proteinExistence type="predicted"/>
<feature type="domain" description="Alpha-ketoglutarate-dependent dioxygenase AlkB-like" evidence="3">
    <location>
        <begin position="977"/>
        <end position="1097"/>
    </location>
</feature>
<feature type="region of interest" description="Disordered" evidence="2">
    <location>
        <begin position="1"/>
        <end position="158"/>
    </location>
</feature>
<evidence type="ECO:0000259" key="3">
    <source>
        <dbReference type="Pfam" id="PF13532"/>
    </source>
</evidence>
<dbReference type="PANTHER" id="PTHR31573:SF4">
    <property type="entry name" value="FE2OG DIOXYGENASE DOMAIN-CONTAINING PROTEIN"/>
    <property type="match status" value="1"/>
</dbReference>
<feature type="compositionally biased region" description="Basic and acidic residues" evidence="2">
    <location>
        <begin position="1054"/>
        <end position="1064"/>
    </location>
</feature>
<name>A0A1Y2G2R2_9BASI</name>
<dbReference type="PANTHER" id="PTHR31573">
    <property type="entry name" value="ALPHA-KETOGLUTARATE-DEPENDENT DIOXYGENASE ALKB HOMOLOG 2"/>
    <property type="match status" value="1"/>
</dbReference>
<protein>
    <recommendedName>
        <fullName evidence="3">Alpha-ketoglutarate-dependent dioxygenase AlkB-like domain-containing protein</fullName>
    </recommendedName>
</protein>
<dbReference type="Proteomes" id="UP000193467">
    <property type="component" value="Unassembled WGS sequence"/>
</dbReference>
<dbReference type="OrthoDB" id="2536504at2759"/>
<dbReference type="EMBL" id="MCGR01000002">
    <property type="protein sequence ID" value="ORY91658.1"/>
    <property type="molecule type" value="Genomic_DNA"/>
</dbReference>
<sequence>MSAAAEPPEEASDDPLTYVELDAPQRLAPPLPPSAGRKSKGPLRPRKLPPLAAISEELYGRPRTRSSAPLPKEEERNWLLYEHGPATNSRKKKEKSPTSLLAADAPAPALSPELQAPPQLQDAPSTTVKRSKKHSSLSAVRPDFSARARTRASAPLPKELDDIKFQYELLHALERSTPRRSSTVQPETQSQAAAVVTASPELQARAQVAPSSRPPVKRSFSATPLDPAKRPRTRSSAPLSPEDDDNWRLYVSMTPSVQSRIKKRSVSEAVAAQGPLPAAQASPDREALAEHGPSQVSCGRLATEVVPALPTPPATPVVVAELAPSSNSTATHAQDSPRRLSAYEQLRAEIASRCKRTNKPSTKLKESWTSPDTPLFTTRPHPSATSTASSTPSWRAIIPSSSTSKSPSSEKLQQEIASRPRPPPKQPKAAAARPLPRPPPTPTLLPQAAASVASPVPLVSPEILRQLCSGDPAVVASILPPLPRPQRQPPKKPPKPREEYIADKSAWVMPERDLKMKQGFPPIWCLGRQELCETLPYFKAYQGGHYDLGEICHGYLLDGFGSALDRLEANGRIIISHGGGCAEGEGKNYRLKEDQRRDNVRVRALLNCQKTHTPVVLLAGSNYEHFPYLQTIGVRYCVLGYYFVRDVWVEAEPRVDAPGSYYTRFKFVFEWVSSQGKPWFESVIGAKWVGEPARTLPSSPADAEASSPIEGSRRLQSEQVYCAICASWSPHVFTEAISCYNESCSAFFTLPSGVQPNPIDLHYVDSFLLPLTATVWPSIVPLPLLPPSFEERAAEPADYSRTSWRGHYCSHCGRLSSRSDWRALACDACLGSVETLPPVYADAVELQEGAPRLDPVLLEGMGLVLTPVEGVEGWSGFTIQVGEGARIHHLWRRNETELEDKLFREYQGERAGKLFKRNTLSQHRLPGSYLCSQFSFNTGAEYNHVVNVETYPFDRPLGTQEVSSTPDDSLSAPSCVRGACEHLSDIAQLVCAEESKSQVGFNEVLSVAYMEGGKMAYHDDGEQGLGPIVATLSLGADATMSFRQKQRKKSRAKVPKEPEGEKPSTKPLVQLQLRHGDVTIMEGESVQRLLDHKVDPLGLRFAATARYISAQHKTRVATPASRTRGQVCPPGLHRGTSSTQAALSAPLQLPTPPKELGAEGDQTPPLAGSPTL</sequence>
<feature type="region of interest" description="Disordered" evidence="2">
    <location>
        <begin position="477"/>
        <end position="498"/>
    </location>
</feature>
<feature type="compositionally biased region" description="Basic residues" evidence="2">
    <location>
        <begin position="37"/>
        <end position="47"/>
    </location>
</feature>